<protein>
    <submittedName>
        <fullName evidence="1">Uncharacterized protein</fullName>
    </submittedName>
</protein>
<evidence type="ECO:0000313" key="2">
    <source>
        <dbReference type="Proteomes" id="UP001501940"/>
    </source>
</evidence>
<keyword evidence="2" id="KW-1185">Reference proteome</keyword>
<reference evidence="1" key="3">
    <citation type="submission" date="2025-09" db="UniProtKB">
        <authorList>
            <consortium name="Ensembl"/>
        </authorList>
    </citation>
    <scope>IDENTIFICATION</scope>
</reference>
<evidence type="ECO:0000313" key="1">
    <source>
        <dbReference type="Ensembl" id="ENSAOCP00000054678.1"/>
    </source>
</evidence>
<dbReference type="Proteomes" id="UP001501940">
    <property type="component" value="Chromosome 8"/>
</dbReference>
<dbReference type="Ensembl" id="ENSAOCT00000064208.1">
    <property type="protein sequence ID" value="ENSAOCP00000054678.1"/>
    <property type="gene ID" value="ENSAOCG00000030906.1"/>
</dbReference>
<sequence>MQPNRDKLWKSFNLGISKEHLNFESISSSGFASFHCGQEHEEGKSFRKGLDSNSLASV</sequence>
<dbReference type="AlphaFoldDB" id="A0AAQ5YLJ6"/>
<reference evidence="1 2" key="1">
    <citation type="submission" date="2022-01" db="EMBL/GenBank/DDBJ databases">
        <title>A chromosome-scale genome assembly of the false clownfish, Amphiprion ocellaris.</title>
        <authorList>
            <person name="Ryu T."/>
        </authorList>
    </citation>
    <scope>NUCLEOTIDE SEQUENCE [LARGE SCALE GENOMIC DNA]</scope>
</reference>
<name>A0AAQ5YLJ6_AMPOC</name>
<dbReference type="GeneTree" id="ENSGT01120000277844"/>
<accession>A0AAQ5YLJ6</accession>
<reference evidence="1" key="2">
    <citation type="submission" date="2025-08" db="UniProtKB">
        <authorList>
            <consortium name="Ensembl"/>
        </authorList>
    </citation>
    <scope>IDENTIFICATION</scope>
</reference>
<organism evidence="1 2">
    <name type="scientific">Amphiprion ocellaris</name>
    <name type="common">Clown anemonefish</name>
    <dbReference type="NCBI Taxonomy" id="80972"/>
    <lineage>
        <taxon>Eukaryota</taxon>
        <taxon>Metazoa</taxon>
        <taxon>Chordata</taxon>
        <taxon>Craniata</taxon>
        <taxon>Vertebrata</taxon>
        <taxon>Euteleostomi</taxon>
        <taxon>Actinopterygii</taxon>
        <taxon>Neopterygii</taxon>
        <taxon>Teleostei</taxon>
        <taxon>Neoteleostei</taxon>
        <taxon>Acanthomorphata</taxon>
        <taxon>Ovalentaria</taxon>
        <taxon>Pomacentridae</taxon>
        <taxon>Amphiprion</taxon>
    </lineage>
</organism>
<proteinExistence type="predicted"/>